<evidence type="ECO:0000256" key="1">
    <source>
        <dbReference type="ARBA" id="ARBA00022737"/>
    </source>
</evidence>
<dbReference type="PANTHER" id="PTHR24198">
    <property type="entry name" value="ANKYRIN REPEAT AND PROTEIN KINASE DOMAIN-CONTAINING PROTEIN"/>
    <property type="match status" value="1"/>
</dbReference>
<evidence type="ECO:0000313" key="4">
    <source>
        <dbReference type="Proteomes" id="UP001172102"/>
    </source>
</evidence>
<organism evidence="3 4">
    <name type="scientific">Lasiosphaeris hirsuta</name>
    <dbReference type="NCBI Taxonomy" id="260670"/>
    <lineage>
        <taxon>Eukaryota</taxon>
        <taxon>Fungi</taxon>
        <taxon>Dikarya</taxon>
        <taxon>Ascomycota</taxon>
        <taxon>Pezizomycotina</taxon>
        <taxon>Sordariomycetes</taxon>
        <taxon>Sordariomycetidae</taxon>
        <taxon>Sordariales</taxon>
        <taxon>Lasiosphaeriaceae</taxon>
        <taxon>Lasiosphaeris</taxon>
    </lineage>
</organism>
<evidence type="ECO:0000313" key="3">
    <source>
        <dbReference type="EMBL" id="KAK0711991.1"/>
    </source>
</evidence>
<dbReference type="AlphaFoldDB" id="A0AA40A9Y9"/>
<comment type="caution">
    <text evidence="3">The sequence shown here is derived from an EMBL/GenBank/DDBJ whole genome shotgun (WGS) entry which is preliminary data.</text>
</comment>
<gene>
    <name evidence="3" type="ORF">B0H67DRAFT_685503</name>
</gene>
<name>A0AA40A9Y9_9PEZI</name>
<dbReference type="Gene3D" id="1.25.40.20">
    <property type="entry name" value="Ankyrin repeat-containing domain"/>
    <property type="match status" value="1"/>
</dbReference>
<protein>
    <submittedName>
        <fullName evidence="3">Ankyrin repeat-containing domain protein</fullName>
    </submittedName>
</protein>
<keyword evidence="2" id="KW-0040">ANK repeat</keyword>
<accession>A0AA40A9Y9</accession>
<dbReference type="SMART" id="SM00248">
    <property type="entry name" value="ANK"/>
    <property type="match status" value="4"/>
</dbReference>
<dbReference type="Pfam" id="PF12796">
    <property type="entry name" value="Ank_2"/>
    <property type="match status" value="2"/>
</dbReference>
<dbReference type="EMBL" id="JAUKUA010000005">
    <property type="protein sequence ID" value="KAK0711991.1"/>
    <property type="molecule type" value="Genomic_DNA"/>
</dbReference>
<evidence type="ECO:0000256" key="2">
    <source>
        <dbReference type="ARBA" id="ARBA00023043"/>
    </source>
</evidence>
<sequence length="268" mass="29245">MDDCLNAYAQANINIDFDFLKKKLGLPEGHPRAHDAAQRAGEQAFPVNPKAYVFSTERLGRDGREAEAADIFGWTPLHYACLAHPDDGFQPFVEIADEKTISELLGRNHKLAAKDQNGRTPLHIAILSRRTNIAISLLRGFNGKAPAKFGAKDKLGRTPSMFAVQNNPAKVVGVILDLDKASINQADSEGRTALQYAAFCGEQSIRHKIVSPALKPVLATFIDSLAKSGYFLAIKGNASMRFDLHACMMSELPLMSLGLPLTISRSSR</sequence>
<reference evidence="3" key="1">
    <citation type="submission" date="2023-06" db="EMBL/GenBank/DDBJ databases">
        <title>Genome-scale phylogeny and comparative genomics of the fungal order Sordariales.</title>
        <authorList>
            <consortium name="Lawrence Berkeley National Laboratory"/>
            <person name="Hensen N."/>
            <person name="Bonometti L."/>
            <person name="Westerberg I."/>
            <person name="Brannstrom I.O."/>
            <person name="Guillou S."/>
            <person name="Cros-Aarteil S."/>
            <person name="Calhoun S."/>
            <person name="Haridas S."/>
            <person name="Kuo A."/>
            <person name="Mondo S."/>
            <person name="Pangilinan J."/>
            <person name="Riley R."/>
            <person name="Labutti K."/>
            <person name="Andreopoulos B."/>
            <person name="Lipzen A."/>
            <person name="Chen C."/>
            <person name="Yanf M."/>
            <person name="Daum C."/>
            <person name="Ng V."/>
            <person name="Clum A."/>
            <person name="Steindorff A."/>
            <person name="Ohm R."/>
            <person name="Martin F."/>
            <person name="Silar P."/>
            <person name="Natvig D."/>
            <person name="Lalanne C."/>
            <person name="Gautier V."/>
            <person name="Ament-Velasquez S.L."/>
            <person name="Kruys A."/>
            <person name="Hutchinson M.I."/>
            <person name="Powell A.J."/>
            <person name="Barry K."/>
            <person name="Miller A.N."/>
            <person name="Grigoriev I.V."/>
            <person name="Debuchy R."/>
            <person name="Gladieux P."/>
            <person name="Thoren M.H."/>
            <person name="Johannesson H."/>
        </authorList>
    </citation>
    <scope>NUCLEOTIDE SEQUENCE</scope>
    <source>
        <strain evidence="3">SMH4607-1</strain>
    </source>
</reference>
<dbReference type="Proteomes" id="UP001172102">
    <property type="component" value="Unassembled WGS sequence"/>
</dbReference>
<dbReference type="PANTHER" id="PTHR24198:SF165">
    <property type="entry name" value="ANKYRIN REPEAT-CONTAINING PROTEIN-RELATED"/>
    <property type="match status" value="1"/>
</dbReference>
<keyword evidence="4" id="KW-1185">Reference proteome</keyword>
<dbReference type="InterPro" id="IPR002110">
    <property type="entry name" value="Ankyrin_rpt"/>
</dbReference>
<proteinExistence type="predicted"/>
<dbReference type="InterPro" id="IPR036770">
    <property type="entry name" value="Ankyrin_rpt-contain_sf"/>
</dbReference>
<dbReference type="SUPFAM" id="SSF48403">
    <property type="entry name" value="Ankyrin repeat"/>
    <property type="match status" value="1"/>
</dbReference>
<keyword evidence="1" id="KW-0677">Repeat</keyword>